<evidence type="ECO:0000313" key="11">
    <source>
        <dbReference type="EMBL" id="KMQ86423.1"/>
    </source>
</evidence>
<dbReference type="SUPFAM" id="SSF50630">
    <property type="entry name" value="Acid proteases"/>
    <property type="match status" value="1"/>
</dbReference>
<evidence type="ECO:0000259" key="9">
    <source>
        <dbReference type="PROSITE" id="PS50175"/>
    </source>
</evidence>
<dbReference type="InterPro" id="IPR021109">
    <property type="entry name" value="Peptidase_aspartic_dom_sf"/>
</dbReference>
<feature type="domain" description="Peptidase A2" evidence="9">
    <location>
        <begin position="8"/>
        <end position="81"/>
    </location>
</feature>
<dbReference type="InterPro" id="IPR001995">
    <property type="entry name" value="Peptidase_A2_cat"/>
</dbReference>
<dbReference type="AlphaFoldDB" id="A0A0J7K7F1"/>
<dbReference type="EMBL" id="LBMM01012075">
    <property type="protein sequence ID" value="KMQ86423.1"/>
    <property type="molecule type" value="Genomic_DNA"/>
</dbReference>
<dbReference type="InterPro" id="IPR041577">
    <property type="entry name" value="RT_RNaseH_2"/>
</dbReference>
<dbReference type="Pfam" id="PF00078">
    <property type="entry name" value="RVT_1"/>
    <property type="match status" value="1"/>
</dbReference>
<evidence type="ECO:0000256" key="8">
    <source>
        <dbReference type="ARBA" id="ARBA00023268"/>
    </source>
</evidence>
<dbReference type="FunFam" id="3.30.70.270:FF:000026">
    <property type="entry name" value="Transposon Ty3-G Gag-Pol polyprotein"/>
    <property type="match status" value="1"/>
</dbReference>
<dbReference type="Proteomes" id="UP000036403">
    <property type="component" value="Unassembled WGS sequence"/>
</dbReference>
<organism evidence="11 12">
    <name type="scientific">Lasius niger</name>
    <name type="common">Black garden ant</name>
    <dbReference type="NCBI Taxonomy" id="67767"/>
    <lineage>
        <taxon>Eukaryota</taxon>
        <taxon>Metazoa</taxon>
        <taxon>Ecdysozoa</taxon>
        <taxon>Arthropoda</taxon>
        <taxon>Hexapoda</taxon>
        <taxon>Insecta</taxon>
        <taxon>Pterygota</taxon>
        <taxon>Neoptera</taxon>
        <taxon>Endopterygota</taxon>
        <taxon>Hymenoptera</taxon>
        <taxon>Apocrita</taxon>
        <taxon>Aculeata</taxon>
        <taxon>Formicoidea</taxon>
        <taxon>Formicidae</taxon>
        <taxon>Formicinae</taxon>
        <taxon>Lasius</taxon>
        <taxon>Lasius</taxon>
    </lineage>
</organism>
<dbReference type="STRING" id="67767.A0A0J7K7F1"/>
<gene>
    <name evidence="11" type="ORF">RF55_14587</name>
</gene>
<dbReference type="FunFam" id="3.30.70.270:FF:000164">
    <property type="match status" value="1"/>
</dbReference>
<keyword evidence="12" id="KW-1185">Reference proteome</keyword>
<dbReference type="GO" id="GO:0006508">
    <property type="term" value="P:proteolysis"/>
    <property type="evidence" value="ECO:0007669"/>
    <property type="project" value="UniProtKB-KW"/>
</dbReference>
<evidence type="ECO:0000256" key="3">
    <source>
        <dbReference type="ARBA" id="ARBA00022695"/>
    </source>
</evidence>
<keyword evidence="3" id="KW-0548">Nucleotidyltransferase</keyword>
<evidence type="ECO:0000256" key="2">
    <source>
        <dbReference type="ARBA" id="ARBA00022679"/>
    </source>
</evidence>
<dbReference type="PROSITE" id="PS50878">
    <property type="entry name" value="RT_POL"/>
    <property type="match status" value="1"/>
</dbReference>
<keyword evidence="5" id="KW-0255">Endonuclease</keyword>
<evidence type="ECO:0000313" key="12">
    <source>
        <dbReference type="Proteomes" id="UP000036403"/>
    </source>
</evidence>
<reference evidence="11 12" key="1">
    <citation type="submission" date="2015-04" db="EMBL/GenBank/DDBJ databases">
        <title>Lasius niger genome sequencing.</title>
        <authorList>
            <person name="Konorov E.A."/>
            <person name="Nikitin M.A."/>
            <person name="Kirill M.V."/>
            <person name="Chang P."/>
        </authorList>
    </citation>
    <scope>NUCLEOTIDE SEQUENCE [LARGE SCALE GENOMIC DNA]</scope>
    <source>
        <tissue evidence="11">Whole</tissue>
    </source>
</reference>
<dbReference type="InterPro" id="IPR043128">
    <property type="entry name" value="Rev_trsase/Diguanyl_cyclase"/>
</dbReference>
<dbReference type="FunFam" id="3.10.10.10:FF:000007">
    <property type="entry name" value="Retrovirus-related Pol polyprotein from transposon 17.6-like Protein"/>
    <property type="match status" value="1"/>
</dbReference>
<dbReference type="GO" id="GO:0003964">
    <property type="term" value="F:RNA-directed DNA polymerase activity"/>
    <property type="evidence" value="ECO:0007669"/>
    <property type="project" value="UniProtKB-KW"/>
</dbReference>
<keyword evidence="8" id="KW-0511">Multifunctional enzyme</keyword>
<keyword evidence="2" id="KW-0808">Transferase</keyword>
<dbReference type="OrthoDB" id="7554877at2759"/>
<dbReference type="InterPro" id="IPR050951">
    <property type="entry name" value="Retrovirus_Pol_polyprotein"/>
</dbReference>
<evidence type="ECO:0000256" key="6">
    <source>
        <dbReference type="ARBA" id="ARBA00022801"/>
    </source>
</evidence>
<evidence type="ECO:0000256" key="4">
    <source>
        <dbReference type="ARBA" id="ARBA00022722"/>
    </source>
</evidence>
<keyword evidence="6" id="KW-0378">Hydrolase</keyword>
<dbReference type="GO" id="GO:0004190">
    <property type="term" value="F:aspartic-type endopeptidase activity"/>
    <property type="evidence" value="ECO:0007669"/>
    <property type="project" value="InterPro"/>
</dbReference>
<dbReference type="FunFam" id="2.40.70.10:FF:000130">
    <property type="entry name" value="Retrovirus-related Pol polyprotein from transposon opus-like Protein"/>
    <property type="match status" value="1"/>
</dbReference>
<dbReference type="FunFam" id="3.10.20.370:FF:000001">
    <property type="entry name" value="Retrovirus-related Pol polyprotein from transposon 17.6-like protein"/>
    <property type="match status" value="1"/>
</dbReference>
<evidence type="ECO:0000256" key="5">
    <source>
        <dbReference type="ARBA" id="ARBA00022759"/>
    </source>
</evidence>
<evidence type="ECO:0000259" key="10">
    <source>
        <dbReference type="PROSITE" id="PS50878"/>
    </source>
</evidence>
<dbReference type="PROSITE" id="PS50175">
    <property type="entry name" value="ASP_PROT_RETROV"/>
    <property type="match status" value="1"/>
</dbReference>
<dbReference type="Gene3D" id="2.40.70.10">
    <property type="entry name" value="Acid Proteases"/>
    <property type="match status" value="1"/>
</dbReference>
<sequence>MTDHTSKQKYLIDTGSDVSVYPHAMMQGRQQAESYELYAANGSKIATYGYITLKPNFGLRRDFPWRFIIADVTQPIIGSDFLSQYHLLPDIRRKKLIDGKTGLTASGTPTNNTAESVKAVHRGTKYHQILAEFPSITQLTGTRNQTKHSTVHYIKTTSGQPEACRPRRLAPDKLKAAKAEFDLLLQEGIIRPSKSPWSAPLHMVPKKSEAWRPCGDYRKLNTRTVPDRYPIPHIEDFAQTLHRKKIFTTIDLIRAYNQIPVHPTDIPKTAITTPFGLYEFLYMPFGLRNAAQTFQRFINEVLHGMHFCYAYIDDILVASTTQEEHEAHLRQLFERLDAYGIKINPAKCVFGNNEVKFLGYLVSAEGTKPLTEKVEAIQNFPKPATVKQLRQFLGTLNFYRRFIPGAAQDQAALNEVLKGPKTKGKKPVEWTKELEQAFHNCKNSLTRATLLAHPDPMAELALTTDASDTSVGAVLQQQTKEGWQPLAFLSKKLNHAQTKYSPYDRELLAIYTAIKHFRHMVEGRQFTIYTDHKPIIYAFNQDPLRSSPRQARHLEYIGQFTTNIQHISGKDNMVADALSRIEEISKQLTMRK</sequence>
<dbReference type="Pfam" id="PF17919">
    <property type="entry name" value="RT_RNaseH_2"/>
    <property type="match status" value="1"/>
</dbReference>
<dbReference type="PANTHER" id="PTHR37984">
    <property type="entry name" value="PROTEIN CBG26694"/>
    <property type="match status" value="1"/>
</dbReference>
<keyword evidence="4" id="KW-0540">Nuclease</keyword>
<evidence type="ECO:0000256" key="7">
    <source>
        <dbReference type="ARBA" id="ARBA00022918"/>
    </source>
</evidence>
<dbReference type="CDD" id="cd01647">
    <property type="entry name" value="RT_LTR"/>
    <property type="match status" value="1"/>
</dbReference>
<keyword evidence="7" id="KW-0695">RNA-directed DNA polymerase</keyword>
<evidence type="ECO:0000256" key="1">
    <source>
        <dbReference type="ARBA" id="ARBA00022670"/>
    </source>
</evidence>
<dbReference type="PaxDb" id="67767-A0A0J7K7F1"/>
<dbReference type="Gene3D" id="3.30.70.270">
    <property type="match status" value="2"/>
</dbReference>
<dbReference type="GO" id="GO:0004519">
    <property type="term" value="F:endonuclease activity"/>
    <property type="evidence" value="ECO:0007669"/>
    <property type="project" value="UniProtKB-KW"/>
</dbReference>
<dbReference type="SUPFAM" id="SSF56672">
    <property type="entry name" value="DNA/RNA polymerases"/>
    <property type="match status" value="1"/>
</dbReference>
<dbReference type="InterPro" id="IPR043502">
    <property type="entry name" value="DNA/RNA_pol_sf"/>
</dbReference>
<dbReference type="Gene3D" id="3.10.10.10">
    <property type="entry name" value="HIV Type 1 Reverse Transcriptase, subunit A, domain 1"/>
    <property type="match status" value="1"/>
</dbReference>
<name>A0A0J7K7F1_LASNI</name>
<keyword evidence="1" id="KW-0645">Protease</keyword>
<comment type="caution">
    <text evidence="11">The sequence shown here is derived from an EMBL/GenBank/DDBJ whole genome shotgun (WGS) entry which is preliminary data.</text>
</comment>
<feature type="domain" description="Reverse transcriptase" evidence="10">
    <location>
        <begin position="185"/>
        <end position="362"/>
    </location>
</feature>
<protein>
    <submittedName>
        <fullName evidence="11">Gag-pol polyprotein</fullName>
    </submittedName>
</protein>
<dbReference type="PANTHER" id="PTHR37984:SF5">
    <property type="entry name" value="PROTEIN NYNRIN-LIKE"/>
    <property type="match status" value="1"/>
</dbReference>
<dbReference type="CDD" id="cd09274">
    <property type="entry name" value="RNase_HI_RT_Ty3"/>
    <property type="match status" value="1"/>
</dbReference>
<accession>A0A0J7K7F1</accession>
<dbReference type="InterPro" id="IPR000477">
    <property type="entry name" value="RT_dom"/>
</dbReference>
<proteinExistence type="predicted"/>